<evidence type="ECO:0000256" key="3">
    <source>
        <dbReference type="ARBA" id="ARBA00022833"/>
    </source>
</evidence>
<dbReference type="PROSITE" id="PS51044">
    <property type="entry name" value="ZF_SP_RING"/>
    <property type="match status" value="1"/>
</dbReference>
<keyword evidence="8" id="KW-1185">Reference proteome</keyword>
<feature type="compositionally biased region" description="Polar residues" evidence="5">
    <location>
        <begin position="1197"/>
        <end position="1219"/>
    </location>
</feature>
<organism evidence="7 8">
    <name type="scientific">Ditylenchus destructor</name>
    <dbReference type="NCBI Taxonomy" id="166010"/>
    <lineage>
        <taxon>Eukaryota</taxon>
        <taxon>Metazoa</taxon>
        <taxon>Ecdysozoa</taxon>
        <taxon>Nematoda</taxon>
        <taxon>Chromadorea</taxon>
        <taxon>Rhabditida</taxon>
        <taxon>Tylenchina</taxon>
        <taxon>Tylenchomorpha</taxon>
        <taxon>Sphaerularioidea</taxon>
        <taxon>Anguinidae</taxon>
        <taxon>Anguininae</taxon>
        <taxon>Ditylenchus</taxon>
    </lineage>
</organism>
<dbReference type="EMBL" id="JAKKPZ010000030">
    <property type="protein sequence ID" value="KAI1709445.1"/>
    <property type="molecule type" value="Genomic_DNA"/>
</dbReference>
<dbReference type="GO" id="GO:0061665">
    <property type="term" value="F:SUMO ligase activity"/>
    <property type="evidence" value="ECO:0007669"/>
    <property type="project" value="TreeGrafter"/>
</dbReference>
<dbReference type="Pfam" id="PF02891">
    <property type="entry name" value="zf-MIZ"/>
    <property type="match status" value="1"/>
</dbReference>
<feature type="region of interest" description="Disordered" evidence="5">
    <location>
        <begin position="782"/>
        <end position="812"/>
    </location>
</feature>
<feature type="compositionally biased region" description="Polar residues" evidence="5">
    <location>
        <begin position="385"/>
        <end position="406"/>
    </location>
</feature>
<evidence type="ECO:0000256" key="5">
    <source>
        <dbReference type="SAM" id="MobiDB-lite"/>
    </source>
</evidence>
<comment type="caution">
    <text evidence="7">The sequence shown here is derived from an EMBL/GenBank/DDBJ whole genome shotgun (WGS) entry which is preliminary data.</text>
</comment>
<keyword evidence="3" id="KW-0862">Zinc</keyword>
<proteinExistence type="predicted"/>
<dbReference type="InterPro" id="IPR013083">
    <property type="entry name" value="Znf_RING/FYVE/PHD"/>
</dbReference>
<reference evidence="7" key="1">
    <citation type="submission" date="2022-01" db="EMBL/GenBank/DDBJ databases">
        <title>Genome Sequence Resource for Two Populations of Ditylenchus destructor, the Migratory Endoparasitic Phytonematode.</title>
        <authorList>
            <person name="Zhang H."/>
            <person name="Lin R."/>
            <person name="Xie B."/>
        </authorList>
    </citation>
    <scope>NUCLEOTIDE SEQUENCE</scope>
    <source>
        <strain evidence="7">BazhouSP</strain>
    </source>
</reference>
<feature type="region of interest" description="Disordered" evidence="5">
    <location>
        <begin position="262"/>
        <end position="292"/>
    </location>
</feature>
<gene>
    <name evidence="7" type="ORF">DdX_11232</name>
</gene>
<dbReference type="GO" id="GO:0008270">
    <property type="term" value="F:zinc ion binding"/>
    <property type="evidence" value="ECO:0007669"/>
    <property type="project" value="UniProtKB-KW"/>
</dbReference>
<evidence type="ECO:0000313" key="8">
    <source>
        <dbReference type="Proteomes" id="UP001201812"/>
    </source>
</evidence>
<keyword evidence="1" id="KW-0479">Metal-binding</keyword>
<feature type="region of interest" description="Disordered" evidence="5">
    <location>
        <begin position="1197"/>
        <end position="1222"/>
    </location>
</feature>
<evidence type="ECO:0000256" key="1">
    <source>
        <dbReference type="ARBA" id="ARBA00022723"/>
    </source>
</evidence>
<feature type="region of interest" description="Disordered" evidence="5">
    <location>
        <begin position="385"/>
        <end position="467"/>
    </location>
</feature>
<feature type="compositionally biased region" description="Polar residues" evidence="5">
    <location>
        <begin position="262"/>
        <end position="271"/>
    </location>
</feature>
<dbReference type="GO" id="GO:0000785">
    <property type="term" value="C:chromatin"/>
    <property type="evidence" value="ECO:0007669"/>
    <property type="project" value="TreeGrafter"/>
</dbReference>
<evidence type="ECO:0000259" key="6">
    <source>
        <dbReference type="PROSITE" id="PS51044"/>
    </source>
</evidence>
<evidence type="ECO:0000256" key="2">
    <source>
        <dbReference type="ARBA" id="ARBA00022771"/>
    </source>
</evidence>
<keyword evidence="2 4" id="KW-0863">Zinc-finger</keyword>
<dbReference type="Proteomes" id="UP001201812">
    <property type="component" value="Unassembled WGS sequence"/>
</dbReference>
<evidence type="ECO:0000313" key="7">
    <source>
        <dbReference type="EMBL" id="KAI1709445.1"/>
    </source>
</evidence>
<evidence type="ECO:0000256" key="4">
    <source>
        <dbReference type="PROSITE-ProRule" id="PRU00452"/>
    </source>
</evidence>
<feature type="domain" description="SP-RING-type" evidence="6">
    <location>
        <begin position="608"/>
        <end position="693"/>
    </location>
</feature>
<dbReference type="PANTHER" id="PTHR10782:SF4">
    <property type="entry name" value="TONALLI, ISOFORM E"/>
    <property type="match status" value="1"/>
</dbReference>
<feature type="compositionally biased region" description="Low complexity" evidence="5">
    <location>
        <begin position="409"/>
        <end position="426"/>
    </location>
</feature>
<dbReference type="PANTHER" id="PTHR10782">
    <property type="entry name" value="ZINC FINGER MIZ DOMAIN-CONTAINING PROTEIN"/>
    <property type="match status" value="1"/>
</dbReference>
<name>A0AAD4QYC1_9BILA</name>
<dbReference type="Gene3D" id="3.30.40.10">
    <property type="entry name" value="Zinc/RING finger domain, C3HC4 (zinc finger)"/>
    <property type="match status" value="1"/>
</dbReference>
<dbReference type="InterPro" id="IPR004181">
    <property type="entry name" value="Znf_MIZ"/>
</dbReference>
<protein>
    <submittedName>
        <fullName evidence="7">MIZ/SP-RING zinc finger domain-containing protein</fullName>
    </submittedName>
</protein>
<accession>A0AAD4QYC1</accession>
<dbReference type="GO" id="GO:0016925">
    <property type="term" value="P:protein sumoylation"/>
    <property type="evidence" value="ECO:0007669"/>
    <property type="project" value="TreeGrafter"/>
</dbReference>
<sequence>MLYLPVYKPDCVEESDIGSGTVLSAQSEERRICNAAIIRRHDSTQIKCTFESGVIEDRRKLWECLIESTFPFKYEPQQSEDYDLPEDIAQCDVCRGIVSQPSTPVSTIMDQLEQHLYGRDHHNRLIYQCDDCNFTPAYPTQILLLNHYLEVHNRTTPISIFYTLDKDLIEKQGKVLNCLIEVRRFLESRQTNSEQWPNMGTVSNVPHASNQAVNGEPEIIWLKNDGTTENNFERKPRMQSIQAIEPDMVLDQFTCRKIFGRSQSLPPTMTPNECRPAPDHNSNNGPTEPPNFGDIFKEEDEFASLDSASVNGDGIEQMRSIESFQVRGSDIMTEDSNRTTDDYSAANLLSQTIGSVPLTMPNESCSSLEHNPMTHQFNDTHSMAGPSNVSTILPPNMATSGSSEMQFDNPLENSHSSPNSNPSRDSGLFIANGAGNGVNKSSPRQKRCKTVAPTSTGDERRGKKRQLCENPTRAQLTTNNQLQTNMTPNECHLTLEHNPNNGAPTVLCDLLTEEDEFASLDSASVNGDEIEQNNSIENTLVGGSNMMKVDSNRTCDDISAANLLGQKIESDYLTMPNGSCPPNLVASGSGDTDHSRHISIECTKEKLMNKFIDDGNGMHEISFICPVSGDRIRIPAIYERCEHLQCFDLEFFLKERRSYLKCPISQCPTEIKGILCGLRINEFFADILSCHPDKTKIQIFHDGTEIQNGQFVIPVKIDDGSDDKSDKILLCVMQKMLSRENSKNIQFSENPLYGHNGQQSHSQLSVIQPQDQHYQFADQQFQPTSSGIQPTHQQPTQQSKQITTHSATSNVTAGDQETTCNLQLHNANSTPSGTSDCGSVIANGALDANTSCRRRKRRLSDAPGTSCELDLGPSVKGDAVNDSFQHTHVKRMDEIEKTSHVTSYEQLDRRIQTNIAGIKYLQRCNILPKARKVTCPRGLIKCLYGYDAKNCDINDCEESPRVILGILYCWSRQMSEEQIIETVGTKVGTENCYSDTLIPLVVENVHTNSIVVTGIFGCYMTSDAMKRHFPYHVANSQRDWVPQTIGHVWDSVTEFILPNREISPASLPLYLTEWLRRDEIRRKNADPFDEILKTVAELWPAEAKNENSRSVVIPETGEEIGAVDYKIEQNDNRLENFHSTPDSIQPSGSGLTVASGVNNAASTSFRREKRKERIMSLPIDAEIIQCVKRHLCEAPSSPTMQRPVNKKTPTNVASYSQSTDADRLGGVETPAQLEITDSAGITYLQKYNFLQKQVICQKCGKDRKLRDYNGKWQWCCTKAKCMNPVGLRANTWISNTKLSIPDILRFLYCWSRQMTPEKIAKNVGCSIRTYYNWAESLREVCAWYVYDRNPTKTIGGKGMTVEVDVKAFGQQKQWVLGAVCRETEEKWMVVVPNCESDTLTPIIEKKVHPESTIVTGKLLSDLRLKPHFKDHCPVRRNGNPDAHTKTIEQAWNSLHTVFPNIAFQYNSTTFQYKFLINIAEWLWRDEIDRKERADPFDEILKTIAEFCPPGVKTHLPVPEDLPKYMDVKEQVKNPKIWSILKISPYGYRDM</sequence>